<dbReference type="OMA" id="VQHDLMR"/>
<feature type="non-terminal residue" evidence="4">
    <location>
        <position position="1"/>
    </location>
</feature>
<sequence length="449" mass="51927">EYYGYVRRIPSKDHCDKLFEFFFLHLNSLCSPLDQTFFEEQLRRWWDLAHKVLTKEGPNGLPEEIRCFPALIFQVLAIALQFISGPYKAKIDELKFGPFQTVAELSKEYSDCGVSLYNMVGNAKLTLIGVQHSSMRDWWLLNSGDLVQAWTHSSQTIRDAMAIGLHREPEIPVTSHAEELLDCLWKNEMRKRVWLNVFVFDVSAAFFQGQPMFNRLKECTVSPPVDCDIPIDRLTRIPVARSDFERPSPLTERILRLKITRRLCEIRDLEVQGPIPRDAEKVKELHNFAIEFRNTLPSFYRTPDPDTTWDVECPFVPTHREQLCFLVDAFLIALHRPYVFTRERSQRQVYDSALVILDSQERLFQAMNVSEAPIYIGCTLPTFEAAVLLAVVLISNPGRYYESFWRPYSSLKRAIHRLECIGPHLPLARFGAAILQTALSRIIQACQKA</sequence>
<dbReference type="InterPro" id="IPR007219">
    <property type="entry name" value="XnlR_reg_dom"/>
</dbReference>
<organism evidence="4 5">
    <name type="scientific">Hypocrea virens (strain Gv29-8 / FGSC 10586)</name>
    <name type="common">Gliocladium virens</name>
    <name type="synonym">Trichoderma virens</name>
    <dbReference type="NCBI Taxonomy" id="413071"/>
    <lineage>
        <taxon>Eukaryota</taxon>
        <taxon>Fungi</taxon>
        <taxon>Dikarya</taxon>
        <taxon>Ascomycota</taxon>
        <taxon>Pezizomycotina</taxon>
        <taxon>Sordariomycetes</taxon>
        <taxon>Hypocreomycetidae</taxon>
        <taxon>Hypocreales</taxon>
        <taxon>Hypocreaceae</taxon>
        <taxon>Trichoderma</taxon>
    </lineage>
</organism>
<dbReference type="GO" id="GO:0008270">
    <property type="term" value="F:zinc ion binding"/>
    <property type="evidence" value="ECO:0007669"/>
    <property type="project" value="InterPro"/>
</dbReference>
<dbReference type="RefSeq" id="XP_013951593.1">
    <property type="nucleotide sequence ID" value="XM_014096118.1"/>
</dbReference>
<dbReference type="Pfam" id="PF04082">
    <property type="entry name" value="Fungal_trans"/>
    <property type="match status" value="1"/>
</dbReference>
<dbReference type="PANTHER" id="PTHR31001">
    <property type="entry name" value="UNCHARACTERIZED TRANSCRIPTIONAL REGULATORY PROTEIN"/>
    <property type="match status" value="1"/>
</dbReference>
<comment type="subcellular location">
    <subcellularLocation>
        <location evidence="1">Nucleus</location>
    </subcellularLocation>
</comment>
<dbReference type="OrthoDB" id="10263753at2759"/>
<dbReference type="GO" id="GO:0003677">
    <property type="term" value="F:DNA binding"/>
    <property type="evidence" value="ECO:0007669"/>
    <property type="project" value="InterPro"/>
</dbReference>
<dbReference type="SMART" id="SM00906">
    <property type="entry name" value="Fungal_trans"/>
    <property type="match status" value="1"/>
</dbReference>
<dbReference type="EMBL" id="ABDF02000088">
    <property type="protein sequence ID" value="EHK17403.1"/>
    <property type="molecule type" value="Genomic_DNA"/>
</dbReference>
<keyword evidence="5" id="KW-1185">Reference proteome</keyword>
<dbReference type="HOGENOM" id="CLU_013838_3_0_1"/>
<accession>G9N6Q1</accession>
<dbReference type="GeneID" id="25788480"/>
<dbReference type="VEuPathDB" id="FungiDB:TRIVIDRAFT_1603"/>
<dbReference type="PANTHER" id="PTHR31001:SF87">
    <property type="entry name" value="COL-21"/>
    <property type="match status" value="1"/>
</dbReference>
<dbReference type="GO" id="GO:0005634">
    <property type="term" value="C:nucleus"/>
    <property type="evidence" value="ECO:0007669"/>
    <property type="project" value="UniProtKB-SubCell"/>
</dbReference>
<dbReference type="AlphaFoldDB" id="G9N6Q1"/>
<proteinExistence type="predicted"/>
<protein>
    <recommendedName>
        <fullName evidence="3">Xylanolytic transcriptional activator regulatory domain-containing protein</fullName>
    </recommendedName>
</protein>
<dbReference type="eggNOG" id="ENOG502QQCV">
    <property type="taxonomic scope" value="Eukaryota"/>
</dbReference>
<evidence type="ECO:0000313" key="4">
    <source>
        <dbReference type="EMBL" id="EHK17403.1"/>
    </source>
</evidence>
<keyword evidence="2" id="KW-0539">Nucleus</keyword>
<evidence type="ECO:0000313" key="5">
    <source>
        <dbReference type="Proteomes" id="UP000007115"/>
    </source>
</evidence>
<dbReference type="CDD" id="cd12148">
    <property type="entry name" value="fungal_TF_MHR"/>
    <property type="match status" value="1"/>
</dbReference>
<evidence type="ECO:0000259" key="3">
    <source>
        <dbReference type="SMART" id="SM00906"/>
    </source>
</evidence>
<dbReference type="Proteomes" id="UP000007115">
    <property type="component" value="Unassembled WGS sequence"/>
</dbReference>
<evidence type="ECO:0000256" key="1">
    <source>
        <dbReference type="ARBA" id="ARBA00004123"/>
    </source>
</evidence>
<reference evidence="4 5" key="1">
    <citation type="journal article" date="2011" name="Genome Biol.">
        <title>Comparative genome sequence analysis underscores mycoparasitism as the ancestral life style of Trichoderma.</title>
        <authorList>
            <person name="Kubicek C.P."/>
            <person name="Herrera-Estrella A."/>
            <person name="Seidl-Seiboth V."/>
            <person name="Martinez D.A."/>
            <person name="Druzhinina I.S."/>
            <person name="Thon M."/>
            <person name="Zeilinger S."/>
            <person name="Casas-Flores S."/>
            <person name="Horwitz B.A."/>
            <person name="Mukherjee P.K."/>
            <person name="Mukherjee M."/>
            <person name="Kredics L."/>
            <person name="Alcaraz L.D."/>
            <person name="Aerts A."/>
            <person name="Antal Z."/>
            <person name="Atanasova L."/>
            <person name="Cervantes-Badillo M.G."/>
            <person name="Challacombe J."/>
            <person name="Chertkov O."/>
            <person name="McCluskey K."/>
            <person name="Coulpier F."/>
            <person name="Deshpande N."/>
            <person name="von Doehren H."/>
            <person name="Ebbole D.J."/>
            <person name="Esquivel-Naranjo E.U."/>
            <person name="Fekete E."/>
            <person name="Flipphi M."/>
            <person name="Glaser F."/>
            <person name="Gomez-Rodriguez E.Y."/>
            <person name="Gruber S."/>
            <person name="Han C."/>
            <person name="Henrissat B."/>
            <person name="Hermosa R."/>
            <person name="Hernandez-Onate M."/>
            <person name="Karaffa L."/>
            <person name="Kosti I."/>
            <person name="Le Crom S."/>
            <person name="Lindquist E."/>
            <person name="Lucas S."/>
            <person name="Luebeck M."/>
            <person name="Luebeck P.S."/>
            <person name="Margeot A."/>
            <person name="Metz B."/>
            <person name="Misra M."/>
            <person name="Nevalainen H."/>
            <person name="Omann M."/>
            <person name="Packer N."/>
            <person name="Perrone G."/>
            <person name="Uresti-Rivera E.E."/>
            <person name="Salamov A."/>
            <person name="Schmoll M."/>
            <person name="Seiboth B."/>
            <person name="Shapiro H."/>
            <person name="Sukno S."/>
            <person name="Tamayo-Ramos J.A."/>
            <person name="Tisch D."/>
            <person name="Wiest A."/>
            <person name="Wilkinson H.H."/>
            <person name="Zhang M."/>
            <person name="Coutinho P.M."/>
            <person name="Kenerley C.M."/>
            <person name="Monte E."/>
            <person name="Baker S.E."/>
            <person name="Grigoriev I.V."/>
        </authorList>
    </citation>
    <scope>NUCLEOTIDE SEQUENCE [LARGE SCALE GENOMIC DNA]</scope>
    <source>
        <strain evidence="5">Gv29-8 / FGSC 10586</strain>
    </source>
</reference>
<name>G9N6Q1_HYPVG</name>
<dbReference type="STRING" id="413071.G9N6Q1"/>
<feature type="domain" description="Xylanolytic transcriptional activator regulatory" evidence="3">
    <location>
        <begin position="149"/>
        <end position="230"/>
    </location>
</feature>
<dbReference type="InParanoid" id="G9N6Q1"/>
<comment type="caution">
    <text evidence="4">The sequence shown here is derived from an EMBL/GenBank/DDBJ whole genome shotgun (WGS) entry which is preliminary data.</text>
</comment>
<gene>
    <name evidence="4" type="ORF">TRIVIDRAFT_1603</name>
</gene>
<dbReference type="InterPro" id="IPR050613">
    <property type="entry name" value="Sec_Metabolite_Reg"/>
</dbReference>
<evidence type="ECO:0000256" key="2">
    <source>
        <dbReference type="ARBA" id="ARBA00023242"/>
    </source>
</evidence>
<feature type="non-terminal residue" evidence="4">
    <location>
        <position position="449"/>
    </location>
</feature>
<dbReference type="GO" id="GO:0006351">
    <property type="term" value="P:DNA-templated transcription"/>
    <property type="evidence" value="ECO:0007669"/>
    <property type="project" value="InterPro"/>
</dbReference>